<feature type="region of interest" description="Disordered" evidence="1">
    <location>
        <begin position="483"/>
        <end position="519"/>
    </location>
</feature>
<evidence type="ECO:0008006" key="4">
    <source>
        <dbReference type="Google" id="ProtNLM"/>
    </source>
</evidence>
<organism evidence="2 3">
    <name type="scientific">Fragilariopsis cylindrus CCMP1102</name>
    <dbReference type="NCBI Taxonomy" id="635003"/>
    <lineage>
        <taxon>Eukaryota</taxon>
        <taxon>Sar</taxon>
        <taxon>Stramenopiles</taxon>
        <taxon>Ochrophyta</taxon>
        <taxon>Bacillariophyta</taxon>
        <taxon>Bacillariophyceae</taxon>
        <taxon>Bacillariophycidae</taxon>
        <taxon>Bacillariales</taxon>
        <taxon>Bacillariaceae</taxon>
        <taxon>Fragilariopsis</taxon>
    </lineage>
</organism>
<dbReference type="Proteomes" id="UP000095751">
    <property type="component" value="Unassembled WGS sequence"/>
</dbReference>
<feature type="region of interest" description="Disordered" evidence="1">
    <location>
        <begin position="281"/>
        <end position="300"/>
    </location>
</feature>
<reference evidence="2 3" key="1">
    <citation type="submission" date="2016-09" db="EMBL/GenBank/DDBJ databases">
        <title>Extensive genetic diversity and differential bi-allelic expression allows diatom success in the polar Southern Ocean.</title>
        <authorList>
            <consortium name="DOE Joint Genome Institute"/>
            <person name="Mock T."/>
            <person name="Otillar R.P."/>
            <person name="Strauss J."/>
            <person name="Dupont C."/>
            <person name="Frickenhaus S."/>
            <person name="Maumus F."/>
            <person name="Mcmullan M."/>
            <person name="Sanges R."/>
            <person name="Schmutz J."/>
            <person name="Toseland A."/>
            <person name="Valas R."/>
            <person name="Veluchamy A."/>
            <person name="Ward B.J."/>
            <person name="Allen A."/>
            <person name="Barry K."/>
            <person name="Falciatore A."/>
            <person name="Ferrante M."/>
            <person name="Fortunato A.E."/>
            <person name="Gloeckner G."/>
            <person name="Gruber A."/>
            <person name="Hipkin R."/>
            <person name="Janech M."/>
            <person name="Kroth P."/>
            <person name="Leese F."/>
            <person name="Lindquist E."/>
            <person name="Lyon B.R."/>
            <person name="Martin J."/>
            <person name="Mayer C."/>
            <person name="Parker M."/>
            <person name="Quesneville H."/>
            <person name="Raymond J."/>
            <person name="Uhlig C."/>
            <person name="Valentin K.U."/>
            <person name="Worden A.Z."/>
            <person name="Armbrust E.V."/>
            <person name="Bowler C."/>
            <person name="Green B."/>
            <person name="Moulton V."/>
            <person name="Van Oosterhout C."/>
            <person name="Grigoriev I."/>
        </authorList>
    </citation>
    <scope>NUCLEOTIDE SEQUENCE [LARGE SCALE GENOMIC DNA]</scope>
    <source>
        <strain evidence="2 3">CCMP1102</strain>
    </source>
</reference>
<dbReference type="OrthoDB" id="420046at2759"/>
<feature type="compositionally biased region" description="Acidic residues" evidence="1">
    <location>
        <begin position="420"/>
        <end position="430"/>
    </location>
</feature>
<dbReference type="InParanoid" id="A0A1E7ELQ9"/>
<accession>A0A1E7ELQ9</accession>
<feature type="compositionally biased region" description="Low complexity" evidence="1">
    <location>
        <begin position="503"/>
        <end position="519"/>
    </location>
</feature>
<gene>
    <name evidence="2" type="ORF">FRACYDRAFT_252718</name>
</gene>
<feature type="region of interest" description="Disordered" evidence="1">
    <location>
        <begin position="113"/>
        <end position="133"/>
    </location>
</feature>
<dbReference type="SUPFAM" id="SSF51197">
    <property type="entry name" value="Clavaminate synthase-like"/>
    <property type="match status" value="1"/>
</dbReference>
<dbReference type="Pfam" id="PF05721">
    <property type="entry name" value="PhyH"/>
    <property type="match status" value="1"/>
</dbReference>
<dbReference type="KEGG" id="fcy:FRACYDRAFT_252718"/>
<protein>
    <recommendedName>
        <fullName evidence="4">PhyH-domain-containing protein</fullName>
    </recommendedName>
</protein>
<evidence type="ECO:0000256" key="1">
    <source>
        <dbReference type="SAM" id="MobiDB-lite"/>
    </source>
</evidence>
<proteinExistence type="predicted"/>
<evidence type="ECO:0000313" key="2">
    <source>
        <dbReference type="EMBL" id="OEU06859.1"/>
    </source>
</evidence>
<dbReference type="Gene3D" id="2.60.120.620">
    <property type="entry name" value="q2cbj1_9rhob like domain"/>
    <property type="match status" value="1"/>
</dbReference>
<name>A0A1E7ELQ9_9STRA</name>
<dbReference type="InterPro" id="IPR008775">
    <property type="entry name" value="Phytyl_CoA_dOase-like"/>
</dbReference>
<dbReference type="PANTHER" id="PTHR37563:SF2">
    <property type="entry name" value="PHYTANOYL-COA DIOXYGENASE FAMILY PROTEIN (AFU_ORTHOLOGUE AFUA_2G03330)"/>
    <property type="match status" value="1"/>
</dbReference>
<keyword evidence="3" id="KW-1185">Reference proteome</keyword>
<evidence type="ECO:0000313" key="3">
    <source>
        <dbReference type="Proteomes" id="UP000095751"/>
    </source>
</evidence>
<feature type="compositionally biased region" description="Low complexity" evidence="1">
    <location>
        <begin position="395"/>
        <end position="419"/>
    </location>
</feature>
<dbReference type="PANTHER" id="PTHR37563">
    <property type="entry name" value="PHYTANOYL-COA DIOXYGENASE FAMILY PROTEIN (AFU_ORTHOLOGUE AFUA_2G03330)"/>
    <property type="match status" value="1"/>
</dbReference>
<feature type="region of interest" description="Disordered" evidence="1">
    <location>
        <begin position="32"/>
        <end position="89"/>
    </location>
</feature>
<dbReference type="EMBL" id="KV784395">
    <property type="protein sequence ID" value="OEU06859.1"/>
    <property type="molecule type" value="Genomic_DNA"/>
</dbReference>
<dbReference type="AlphaFoldDB" id="A0A1E7ELQ9"/>
<feature type="region of interest" description="Disordered" evidence="1">
    <location>
        <begin position="393"/>
        <end position="441"/>
    </location>
</feature>
<feature type="compositionally biased region" description="Polar residues" evidence="1">
    <location>
        <begin position="38"/>
        <end position="60"/>
    </location>
</feature>
<dbReference type="InterPro" id="IPR051961">
    <property type="entry name" value="Fungal_Metabolite_Diox"/>
</dbReference>
<sequence>MNHSKVFLPPATCPNDCIVGPTDLSEVIVSSSSSSSSWGTNNSRATNNSRHPHQYQITSNDNKEEEAITRKKRKHNDDNSDGSAANIAADTSTNSFQKAIQTFLSSGCCVIPGSGRRRKRERRKSNDDSTTNNLLPEEELSLSCLPPEFVDICLHRAKTDYMYLNNILKIEREKILTTTNNNSNSNHQHHHKLTAVTRQDYSELCARDGGRIDIRYKMNNYPYNCGGLIYNTIVYPLIQELLNGSSSADNNDNDNDNDSNNNNEPIQLVYAGVMWGMPIDIDDNNNNSSSSDTDECCHPPHQKWHADGGHLFSQAQQDQLLPPGFTLPPHCINVFYPLVDLTQENGPTEFRIGSHRHRDNVEDMASKVEFPLLCPAGGAVLFDYRIQHRGRANVSSCSSSSTTTSTTPSSTTTKLSTAEEVTEVAVEEENTPPSSSTAEMEVVNKGRPVLYLAYAKTWFKDHGNTRRQPVPYGKGFENYDTTSNSTKNINDADCDAHGDGDGTDTNNENDGDTNISNGTTTATAAATEDDGEPWMLFQMTVELPNNKSEIIRVHKGDIAVEVSQQFCYKHSLSDDFISILTQTIQQQMNECCMY</sequence>